<gene>
    <name evidence="1" type="ORF">A2782_03695</name>
</gene>
<comment type="caution">
    <text evidence="1">The sequence shown here is derived from an EMBL/GenBank/DDBJ whole genome shotgun (WGS) entry which is preliminary data.</text>
</comment>
<dbReference type="InterPro" id="IPR007497">
    <property type="entry name" value="SIMPL/DUF541"/>
</dbReference>
<dbReference type="STRING" id="1797513.A2782_03695"/>
<dbReference type="Gene3D" id="3.30.110.170">
    <property type="entry name" value="Protein of unknown function (DUF541), domain 1"/>
    <property type="match status" value="1"/>
</dbReference>
<dbReference type="PANTHER" id="PTHR34387:SF2">
    <property type="entry name" value="SLR1258 PROTEIN"/>
    <property type="match status" value="1"/>
</dbReference>
<sequence>MPNRALLGFVLSVVFIFAAIFALPLSRIDWGNLHFTPGKTITVIGQSQTTQKNQVASFTAGVNAVNDNKDQAVGEVNKKMTDIIKSVKDFGAKSEDIQTQNMSVYQTQESYYDTDGRQKTRPGQWQVSNSIQITLRDANRASDLANLLTTSGANNVYGPSFSLESFKDAENQLLQDAIEDAKKKAGIIASASGGKLGKVISITEGTQPDATLLFAKEGMGGGGGVPTEPGSTTTGKLVTVMFQLQ</sequence>
<organism evidence="1 2">
    <name type="scientific">Candidatus Blackburnbacteria bacterium RIFCSPHIGHO2_01_FULL_43_15b</name>
    <dbReference type="NCBI Taxonomy" id="1797513"/>
    <lineage>
        <taxon>Bacteria</taxon>
        <taxon>Candidatus Blackburniibacteriota</taxon>
    </lineage>
</organism>
<dbReference type="AlphaFoldDB" id="A0A1G1UYA9"/>
<reference evidence="1 2" key="1">
    <citation type="journal article" date="2016" name="Nat. Commun.">
        <title>Thousands of microbial genomes shed light on interconnected biogeochemical processes in an aquifer system.</title>
        <authorList>
            <person name="Anantharaman K."/>
            <person name="Brown C.T."/>
            <person name="Hug L.A."/>
            <person name="Sharon I."/>
            <person name="Castelle C.J."/>
            <person name="Probst A.J."/>
            <person name="Thomas B.C."/>
            <person name="Singh A."/>
            <person name="Wilkins M.J."/>
            <person name="Karaoz U."/>
            <person name="Brodie E.L."/>
            <person name="Williams K.H."/>
            <person name="Hubbard S.S."/>
            <person name="Banfield J.F."/>
        </authorList>
    </citation>
    <scope>NUCLEOTIDE SEQUENCE [LARGE SCALE GENOMIC DNA]</scope>
</reference>
<proteinExistence type="predicted"/>
<dbReference type="InterPro" id="IPR052022">
    <property type="entry name" value="26kDa_periplasmic_antigen"/>
</dbReference>
<dbReference type="EMBL" id="MHBW01000031">
    <property type="protein sequence ID" value="OGY08090.1"/>
    <property type="molecule type" value="Genomic_DNA"/>
</dbReference>
<protein>
    <recommendedName>
        <fullName evidence="3">SIMPL domain-containing protein</fullName>
    </recommendedName>
</protein>
<evidence type="ECO:0000313" key="1">
    <source>
        <dbReference type="EMBL" id="OGY08090.1"/>
    </source>
</evidence>
<accession>A0A1G1UYA9</accession>
<name>A0A1G1UYA9_9BACT</name>
<evidence type="ECO:0008006" key="3">
    <source>
        <dbReference type="Google" id="ProtNLM"/>
    </source>
</evidence>
<dbReference type="Proteomes" id="UP000177967">
    <property type="component" value="Unassembled WGS sequence"/>
</dbReference>
<evidence type="ECO:0000313" key="2">
    <source>
        <dbReference type="Proteomes" id="UP000177967"/>
    </source>
</evidence>
<dbReference type="Pfam" id="PF04402">
    <property type="entry name" value="SIMPL"/>
    <property type="match status" value="1"/>
</dbReference>
<dbReference type="Gene3D" id="3.30.70.2970">
    <property type="entry name" value="Protein of unknown function (DUF541), domain 2"/>
    <property type="match status" value="1"/>
</dbReference>
<dbReference type="GO" id="GO:0006974">
    <property type="term" value="P:DNA damage response"/>
    <property type="evidence" value="ECO:0007669"/>
    <property type="project" value="TreeGrafter"/>
</dbReference>
<dbReference type="PANTHER" id="PTHR34387">
    <property type="entry name" value="SLR1258 PROTEIN"/>
    <property type="match status" value="1"/>
</dbReference>